<comment type="caution">
    <text evidence="8">The sequence shown here is derived from an EMBL/GenBank/DDBJ whole genome shotgun (WGS) entry which is preliminary data.</text>
</comment>
<keyword evidence="7" id="KW-0472">Membrane</keyword>
<dbReference type="InterPro" id="IPR050388">
    <property type="entry name" value="ABC_Ni/Peptide_Import"/>
</dbReference>
<proteinExistence type="inferred from homology"/>
<organism evidence="8 9">
    <name type="scientific">Enterobacter agglomerans</name>
    <name type="common">Erwinia herbicola</name>
    <name type="synonym">Pantoea agglomerans</name>
    <dbReference type="NCBI Taxonomy" id="549"/>
    <lineage>
        <taxon>Bacteria</taxon>
        <taxon>Pseudomonadati</taxon>
        <taxon>Pseudomonadota</taxon>
        <taxon>Gammaproteobacteria</taxon>
        <taxon>Enterobacterales</taxon>
        <taxon>Erwiniaceae</taxon>
        <taxon>Pantoea</taxon>
        <taxon>Pantoea agglomerans group</taxon>
    </lineage>
</organism>
<dbReference type="GO" id="GO:0016020">
    <property type="term" value="C:membrane"/>
    <property type="evidence" value="ECO:0007669"/>
    <property type="project" value="UniProtKB-SubCell"/>
</dbReference>
<dbReference type="AlphaFoldDB" id="A0A7X2MTW3"/>
<evidence type="ECO:0000256" key="7">
    <source>
        <dbReference type="ARBA" id="ARBA00023136"/>
    </source>
</evidence>
<feature type="non-terminal residue" evidence="8">
    <location>
        <position position="112"/>
    </location>
</feature>
<name>A0A7X2MTW3_ENTAG</name>
<protein>
    <submittedName>
        <fullName evidence="8">ABC transporter</fullName>
    </submittedName>
</protein>
<dbReference type="EMBL" id="WKLC01002609">
    <property type="protein sequence ID" value="MSE19303.1"/>
    <property type="molecule type" value="Genomic_DNA"/>
</dbReference>
<evidence type="ECO:0000313" key="8">
    <source>
        <dbReference type="EMBL" id="MSE19303.1"/>
    </source>
</evidence>
<keyword evidence="4" id="KW-1003">Cell membrane</keyword>
<keyword evidence="5" id="KW-0997">Cell inner membrane</keyword>
<reference evidence="8 9" key="1">
    <citation type="submission" date="2019-11" db="EMBL/GenBank/DDBJ databases">
        <title>Draft Genome Sequence of Plant Growth-Promoting Rhizosphere-Associated Bacteria.</title>
        <authorList>
            <person name="Vasilyev I.Y."/>
            <person name="Radchenko V."/>
            <person name="Ilnitskaya E.V."/>
        </authorList>
    </citation>
    <scope>NUCLEOTIDE SEQUENCE [LARGE SCALE GENOMIC DNA]</scope>
    <source>
        <strain evidence="8 9">VRA_MhP_f</strain>
    </source>
</reference>
<evidence type="ECO:0000256" key="1">
    <source>
        <dbReference type="ARBA" id="ARBA00004370"/>
    </source>
</evidence>
<feature type="non-terminal residue" evidence="8">
    <location>
        <position position="1"/>
    </location>
</feature>
<comment type="subcellular location">
    <subcellularLocation>
        <location evidence="1">Membrane</location>
    </subcellularLocation>
</comment>
<evidence type="ECO:0000256" key="5">
    <source>
        <dbReference type="ARBA" id="ARBA00022519"/>
    </source>
</evidence>
<dbReference type="InterPro" id="IPR027417">
    <property type="entry name" value="P-loop_NTPase"/>
</dbReference>
<dbReference type="Proteomes" id="UP000461948">
    <property type="component" value="Unassembled WGS sequence"/>
</dbReference>
<gene>
    <name evidence="8" type="ORF">GKC49_30660</name>
</gene>
<dbReference type="PANTHER" id="PTHR43297:SF14">
    <property type="entry name" value="ATPASE AAA-TYPE CORE DOMAIN-CONTAINING PROTEIN"/>
    <property type="match status" value="1"/>
</dbReference>
<evidence type="ECO:0000256" key="2">
    <source>
        <dbReference type="ARBA" id="ARBA00005417"/>
    </source>
</evidence>
<dbReference type="PANTHER" id="PTHR43297">
    <property type="entry name" value="OLIGOPEPTIDE TRANSPORT ATP-BINDING PROTEIN APPD"/>
    <property type="match status" value="1"/>
</dbReference>
<evidence type="ECO:0000256" key="3">
    <source>
        <dbReference type="ARBA" id="ARBA00022448"/>
    </source>
</evidence>
<evidence type="ECO:0000256" key="4">
    <source>
        <dbReference type="ARBA" id="ARBA00022475"/>
    </source>
</evidence>
<evidence type="ECO:0000313" key="9">
    <source>
        <dbReference type="Proteomes" id="UP000461948"/>
    </source>
</evidence>
<dbReference type="Gene3D" id="3.40.50.300">
    <property type="entry name" value="P-loop containing nucleotide triphosphate hydrolases"/>
    <property type="match status" value="1"/>
</dbReference>
<comment type="similarity">
    <text evidence="2">Belongs to the ABC transporter superfamily.</text>
</comment>
<keyword evidence="3" id="KW-0813">Transport</keyword>
<dbReference type="SUPFAM" id="SSF52540">
    <property type="entry name" value="P-loop containing nucleoside triphosphate hydrolases"/>
    <property type="match status" value="1"/>
</dbReference>
<evidence type="ECO:0000256" key="6">
    <source>
        <dbReference type="ARBA" id="ARBA00022967"/>
    </source>
</evidence>
<sequence length="112" mass="12344">QRLMTAMALIGDPDVVILDEPTTALDVTTQVEVLKAFRRVVLQRGVTAIYVSHDLAVVAQMADRILVLLRGRMAEYGSTAHLIGAPQAEYTRLLMEAARQKERPSNWCPVAA</sequence>
<keyword evidence="6" id="KW-1278">Translocase</keyword>
<accession>A0A7X2MTW3</accession>